<gene>
    <name evidence="1" type="ORF">TNCT_369521</name>
</gene>
<dbReference type="AlphaFoldDB" id="A0A8X6F643"/>
<reference evidence="1" key="1">
    <citation type="submission" date="2020-07" db="EMBL/GenBank/DDBJ databases">
        <title>Multicomponent nature underlies the extraordinary mechanical properties of spider dragline silk.</title>
        <authorList>
            <person name="Kono N."/>
            <person name="Nakamura H."/>
            <person name="Mori M."/>
            <person name="Yoshida Y."/>
            <person name="Ohtoshi R."/>
            <person name="Malay A.D."/>
            <person name="Moran D.A.P."/>
            <person name="Tomita M."/>
            <person name="Numata K."/>
            <person name="Arakawa K."/>
        </authorList>
    </citation>
    <scope>NUCLEOTIDE SEQUENCE</scope>
</reference>
<evidence type="ECO:0000313" key="2">
    <source>
        <dbReference type="Proteomes" id="UP000887116"/>
    </source>
</evidence>
<name>A0A8X6F643_TRICU</name>
<organism evidence="1 2">
    <name type="scientific">Trichonephila clavata</name>
    <name type="common">Joro spider</name>
    <name type="synonym">Nephila clavata</name>
    <dbReference type="NCBI Taxonomy" id="2740835"/>
    <lineage>
        <taxon>Eukaryota</taxon>
        <taxon>Metazoa</taxon>
        <taxon>Ecdysozoa</taxon>
        <taxon>Arthropoda</taxon>
        <taxon>Chelicerata</taxon>
        <taxon>Arachnida</taxon>
        <taxon>Araneae</taxon>
        <taxon>Araneomorphae</taxon>
        <taxon>Entelegynae</taxon>
        <taxon>Araneoidea</taxon>
        <taxon>Nephilidae</taxon>
        <taxon>Trichonephila</taxon>
    </lineage>
</organism>
<protein>
    <submittedName>
        <fullName evidence="1">Uncharacterized protein</fullName>
    </submittedName>
</protein>
<proteinExistence type="predicted"/>
<accession>A0A8X6F643</accession>
<dbReference type="EMBL" id="BMAO01030837">
    <property type="protein sequence ID" value="GFQ70736.1"/>
    <property type="molecule type" value="Genomic_DNA"/>
</dbReference>
<keyword evidence="2" id="KW-1185">Reference proteome</keyword>
<comment type="caution">
    <text evidence="1">The sequence shown here is derived from an EMBL/GenBank/DDBJ whole genome shotgun (WGS) entry which is preliminary data.</text>
</comment>
<dbReference type="Proteomes" id="UP000887116">
    <property type="component" value="Unassembled WGS sequence"/>
</dbReference>
<evidence type="ECO:0000313" key="1">
    <source>
        <dbReference type="EMBL" id="GFQ70736.1"/>
    </source>
</evidence>
<sequence length="83" mass="9983">MAFYELNVQSLRQMAMTKTAITLYRDPEILNFMKINGRASFVFPSKETYLLLKGRKPRLSFDLEKTWMWKDLLIENKHIPREE</sequence>